<organism evidence="1 2">
    <name type="scientific">Vigna mungo</name>
    <name type="common">Black gram</name>
    <name type="synonym">Phaseolus mungo</name>
    <dbReference type="NCBI Taxonomy" id="3915"/>
    <lineage>
        <taxon>Eukaryota</taxon>
        <taxon>Viridiplantae</taxon>
        <taxon>Streptophyta</taxon>
        <taxon>Embryophyta</taxon>
        <taxon>Tracheophyta</taxon>
        <taxon>Spermatophyta</taxon>
        <taxon>Magnoliopsida</taxon>
        <taxon>eudicotyledons</taxon>
        <taxon>Gunneridae</taxon>
        <taxon>Pentapetalae</taxon>
        <taxon>rosids</taxon>
        <taxon>fabids</taxon>
        <taxon>Fabales</taxon>
        <taxon>Fabaceae</taxon>
        <taxon>Papilionoideae</taxon>
        <taxon>50 kb inversion clade</taxon>
        <taxon>NPAAA clade</taxon>
        <taxon>indigoferoid/millettioid clade</taxon>
        <taxon>Phaseoleae</taxon>
        <taxon>Vigna</taxon>
    </lineage>
</organism>
<dbReference type="EMBL" id="CP144693">
    <property type="protein sequence ID" value="WVY99453.1"/>
    <property type="molecule type" value="Genomic_DNA"/>
</dbReference>
<proteinExistence type="predicted"/>
<protein>
    <submittedName>
        <fullName evidence="1">Uncharacterized protein</fullName>
    </submittedName>
</protein>
<reference evidence="1 2" key="1">
    <citation type="journal article" date="2023" name="Life. Sci Alliance">
        <title>Evolutionary insights into 3D genome organization and epigenetic landscape of Vigna mungo.</title>
        <authorList>
            <person name="Junaid A."/>
            <person name="Singh B."/>
            <person name="Bhatia S."/>
        </authorList>
    </citation>
    <scope>NUCLEOTIDE SEQUENCE [LARGE SCALE GENOMIC DNA]</scope>
    <source>
        <strain evidence="1">Urdbean</strain>
    </source>
</reference>
<accession>A0AAQ3RL78</accession>
<sequence>MSRPAIVPTKRGVAGNAETSGRCYGDWCGGEEYGGRRLDRREDGGVTEWWWRDEVARIQVLRICRSDGEEWPSGAAPRRRLMPTGVATIDLSDVMVDAKEAADAPMETRLAMRWLAFVHVTGCGFGVAFYRRRDQVKGVAPVTGSGRGDGVSLRERRRRGFFCFPRRRPEVVEREWEYCW</sequence>
<gene>
    <name evidence="1" type="ORF">V8G54_025523</name>
</gene>
<keyword evidence="2" id="KW-1185">Reference proteome</keyword>
<evidence type="ECO:0000313" key="2">
    <source>
        <dbReference type="Proteomes" id="UP001374535"/>
    </source>
</evidence>
<dbReference type="AlphaFoldDB" id="A0AAQ3RL78"/>
<name>A0AAQ3RL78_VIGMU</name>
<dbReference type="Proteomes" id="UP001374535">
    <property type="component" value="Chromosome 8"/>
</dbReference>
<evidence type="ECO:0000313" key="1">
    <source>
        <dbReference type="EMBL" id="WVY99453.1"/>
    </source>
</evidence>